<reference evidence="13" key="1">
    <citation type="submission" date="2025-08" db="UniProtKB">
        <authorList>
            <consortium name="Ensembl"/>
        </authorList>
    </citation>
    <scope>IDENTIFICATION</scope>
</reference>
<evidence type="ECO:0000256" key="2">
    <source>
        <dbReference type="ARBA" id="ARBA00022525"/>
    </source>
</evidence>
<evidence type="ECO:0000256" key="8">
    <source>
        <dbReference type="ARBA" id="ARBA00023180"/>
    </source>
</evidence>
<evidence type="ECO:0000256" key="9">
    <source>
        <dbReference type="ARBA" id="ARBA00036320"/>
    </source>
</evidence>
<keyword evidence="11" id="KW-1133">Transmembrane helix</keyword>
<keyword evidence="5" id="KW-0378">Hydrolase</keyword>
<evidence type="ECO:0000313" key="14">
    <source>
        <dbReference type="Proteomes" id="UP000694523"/>
    </source>
</evidence>
<evidence type="ECO:0000259" key="12">
    <source>
        <dbReference type="PROSITE" id="PS50240"/>
    </source>
</evidence>
<reference evidence="13" key="2">
    <citation type="submission" date="2025-09" db="UniProtKB">
        <authorList>
            <consortium name="Ensembl"/>
        </authorList>
    </citation>
    <scope>IDENTIFICATION</scope>
</reference>
<keyword evidence="7" id="KW-1015">Disulfide bond</keyword>
<evidence type="ECO:0000256" key="5">
    <source>
        <dbReference type="ARBA" id="ARBA00022801"/>
    </source>
</evidence>
<dbReference type="GO" id="GO:0005615">
    <property type="term" value="C:extracellular space"/>
    <property type="evidence" value="ECO:0007669"/>
    <property type="project" value="TreeGrafter"/>
</dbReference>
<evidence type="ECO:0000256" key="1">
    <source>
        <dbReference type="ARBA" id="ARBA00004613"/>
    </source>
</evidence>
<evidence type="ECO:0000256" key="7">
    <source>
        <dbReference type="ARBA" id="ARBA00023157"/>
    </source>
</evidence>
<sequence>MVCFHSFFVFVLPHFRHVRSFVAFQIICCVLSLFCSFFSLRFHHVFVVLLTLFSSFRVCSVQVGIHFSGHFGSQYKSDIMLKHVPIPVYSEQKCQATPGVNMQYTQNMFCAGDDGKDSCEKDSGGPYFVPTLDAGLRPFRLMGIVSWGASCDQRQHKGYYTKVENYVQWIRDTIEATEESLKQQESE</sequence>
<evidence type="ECO:0000313" key="13">
    <source>
        <dbReference type="Ensembl" id="ENSNMLP00000040483.1"/>
    </source>
</evidence>
<keyword evidence="8" id="KW-0325">Glycoprotein</keyword>
<dbReference type="SUPFAM" id="SSF50494">
    <property type="entry name" value="Trypsin-like serine proteases"/>
    <property type="match status" value="1"/>
</dbReference>
<organism evidence="13 14">
    <name type="scientific">Neogobius melanostomus</name>
    <name type="common">round goby</name>
    <dbReference type="NCBI Taxonomy" id="47308"/>
    <lineage>
        <taxon>Eukaryota</taxon>
        <taxon>Metazoa</taxon>
        <taxon>Chordata</taxon>
        <taxon>Craniata</taxon>
        <taxon>Vertebrata</taxon>
        <taxon>Euteleostomi</taxon>
        <taxon>Actinopterygii</taxon>
        <taxon>Neopterygii</taxon>
        <taxon>Teleostei</taxon>
        <taxon>Neoteleostei</taxon>
        <taxon>Acanthomorphata</taxon>
        <taxon>Gobiaria</taxon>
        <taxon>Gobiiformes</taxon>
        <taxon>Gobioidei</taxon>
        <taxon>Gobiidae</taxon>
        <taxon>Benthophilinae</taxon>
        <taxon>Neogobiini</taxon>
        <taxon>Neogobius</taxon>
    </lineage>
</organism>
<dbReference type="InterPro" id="IPR009003">
    <property type="entry name" value="Peptidase_S1_PA"/>
</dbReference>
<keyword evidence="11" id="KW-0812">Transmembrane</keyword>
<dbReference type="AlphaFoldDB" id="A0A8C6UUY4"/>
<protein>
    <recommendedName>
        <fullName evidence="10">trypsin</fullName>
        <ecNumber evidence="10">3.4.21.4</ecNumber>
    </recommendedName>
</protein>
<dbReference type="GO" id="GO:0004252">
    <property type="term" value="F:serine-type endopeptidase activity"/>
    <property type="evidence" value="ECO:0007669"/>
    <property type="project" value="UniProtKB-EC"/>
</dbReference>
<dbReference type="PROSITE" id="PS50240">
    <property type="entry name" value="TRYPSIN_DOM"/>
    <property type="match status" value="1"/>
</dbReference>
<dbReference type="Gene3D" id="2.40.10.10">
    <property type="entry name" value="Trypsin-like serine proteases"/>
    <property type="match status" value="1"/>
</dbReference>
<dbReference type="PANTHER" id="PTHR24264:SF15">
    <property type="entry name" value="RIKEN CDNA 2210010C04 GENE"/>
    <property type="match status" value="1"/>
</dbReference>
<dbReference type="Proteomes" id="UP000694523">
    <property type="component" value="Unplaced"/>
</dbReference>
<dbReference type="Pfam" id="PF00089">
    <property type="entry name" value="Trypsin"/>
    <property type="match status" value="1"/>
</dbReference>
<keyword evidence="11" id="KW-0472">Membrane</keyword>
<dbReference type="InterPro" id="IPR050127">
    <property type="entry name" value="Serine_Proteases_S1"/>
</dbReference>
<name>A0A8C6UUY4_9GOBI</name>
<evidence type="ECO:0000256" key="10">
    <source>
        <dbReference type="ARBA" id="ARBA00038868"/>
    </source>
</evidence>
<feature type="domain" description="Peptidase S1" evidence="12">
    <location>
        <begin position="47"/>
        <end position="175"/>
    </location>
</feature>
<keyword evidence="2" id="KW-0964">Secreted</keyword>
<dbReference type="FunFam" id="2.40.10.10:FF:000054">
    <property type="entry name" value="Complement C1r subcomponent"/>
    <property type="match status" value="1"/>
</dbReference>
<dbReference type="GO" id="GO:0006508">
    <property type="term" value="P:proteolysis"/>
    <property type="evidence" value="ECO:0007669"/>
    <property type="project" value="UniProtKB-KW"/>
</dbReference>
<dbReference type="PANTHER" id="PTHR24264">
    <property type="entry name" value="TRYPSIN-RELATED"/>
    <property type="match status" value="1"/>
</dbReference>
<keyword evidence="4" id="KW-0732">Signal</keyword>
<dbReference type="InterPro" id="IPR001254">
    <property type="entry name" value="Trypsin_dom"/>
</dbReference>
<comment type="subcellular location">
    <subcellularLocation>
        <location evidence="1">Secreted</location>
    </subcellularLocation>
</comment>
<evidence type="ECO:0000256" key="4">
    <source>
        <dbReference type="ARBA" id="ARBA00022729"/>
    </source>
</evidence>
<evidence type="ECO:0000256" key="11">
    <source>
        <dbReference type="SAM" id="Phobius"/>
    </source>
</evidence>
<dbReference type="EC" id="3.4.21.4" evidence="10"/>
<keyword evidence="3" id="KW-0645">Protease</keyword>
<feature type="transmembrane region" description="Helical" evidence="11">
    <location>
        <begin position="21"/>
        <end position="40"/>
    </location>
</feature>
<dbReference type="SMART" id="SM00020">
    <property type="entry name" value="Tryp_SPc"/>
    <property type="match status" value="1"/>
</dbReference>
<proteinExistence type="predicted"/>
<keyword evidence="6" id="KW-0720">Serine protease</keyword>
<evidence type="ECO:0000256" key="3">
    <source>
        <dbReference type="ARBA" id="ARBA00022670"/>
    </source>
</evidence>
<evidence type="ECO:0000256" key="6">
    <source>
        <dbReference type="ARBA" id="ARBA00022825"/>
    </source>
</evidence>
<accession>A0A8C6UUY4</accession>
<dbReference type="Ensembl" id="ENSNMLT00000045023.1">
    <property type="protein sequence ID" value="ENSNMLP00000040483.1"/>
    <property type="gene ID" value="ENSNMLG00000024838.1"/>
</dbReference>
<keyword evidence="14" id="KW-1185">Reference proteome</keyword>
<dbReference type="InterPro" id="IPR043504">
    <property type="entry name" value="Peptidase_S1_PA_chymotrypsin"/>
</dbReference>
<comment type="catalytic activity">
    <reaction evidence="9">
        <text>Preferential cleavage: Arg-|-Xaa, Lys-|-Xaa.</text>
        <dbReference type="EC" id="3.4.21.4"/>
    </reaction>
</comment>